<proteinExistence type="predicted"/>
<reference evidence="2" key="1">
    <citation type="journal article" date="2023" name="Science">
        <title>Genome structures resolve the early diversification of teleost fishes.</title>
        <authorList>
            <person name="Parey E."/>
            <person name="Louis A."/>
            <person name="Montfort J."/>
            <person name="Bouchez O."/>
            <person name="Roques C."/>
            <person name="Iampietro C."/>
            <person name="Lluch J."/>
            <person name="Castinel A."/>
            <person name="Donnadieu C."/>
            <person name="Desvignes T."/>
            <person name="Floi Bucao C."/>
            <person name="Jouanno E."/>
            <person name="Wen M."/>
            <person name="Mejri S."/>
            <person name="Dirks R."/>
            <person name="Jansen H."/>
            <person name="Henkel C."/>
            <person name="Chen W.J."/>
            <person name="Zahm M."/>
            <person name="Cabau C."/>
            <person name="Klopp C."/>
            <person name="Thompson A.W."/>
            <person name="Robinson-Rechavi M."/>
            <person name="Braasch I."/>
            <person name="Lecointre G."/>
            <person name="Bobe J."/>
            <person name="Postlethwait J.H."/>
            <person name="Berthelot C."/>
            <person name="Roest Crollius H."/>
            <person name="Guiguen Y."/>
        </authorList>
    </citation>
    <scope>NUCLEOTIDE SEQUENCE</scope>
    <source>
        <strain evidence="2">NC1722</strain>
    </source>
</reference>
<dbReference type="AlphaFoldDB" id="A0AAD7WV27"/>
<keyword evidence="3" id="KW-1185">Reference proteome</keyword>
<evidence type="ECO:0000313" key="2">
    <source>
        <dbReference type="EMBL" id="KAJ8409379.1"/>
    </source>
</evidence>
<dbReference type="Proteomes" id="UP001221898">
    <property type="component" value="Unassembled WGS sequence"/>
</dbReference>
<feature type="compositionally biased region" description="Polar residues" evidence="1">
    <location>
        <begin position="33"/>
        <end position="43"/>
    </location>
</feature>
<comment type="caution">
    <text evidence="2">The sequence shown here is derived from an EMBL/GenBank/DDBJ whole genome shotgun (WGS) entry which is preliminary data.</text>
</comment>
<dbReference type="EMBL" id="JAINUG010000031">
    <property type="protein sequence ID" value="KAJ8409379.1"/>
    <property type="molecule type" value="Genomic_DNA"/>
</dbReference>
<gene>
    <name evidence="2" type="ORF">AAFF_G00235770</name>
</gene>
<evidence type="ECO:0000313" key="3">
    <source>
        <dbReference type="Proteomes" id="UP001221898"/>
    </source>
</evidence>
<feature type="compositionally biased region" description="Basic and acidic residues" evidence="1">
    <location>
        <begin position="106"/>
        <end position="117"/>
    </location>
</feature>
<sequence length="117" mass="13011">MSLEVGRSWLGHVTQLRVRQVAFASTYKPARSDNLQGAGQNRSSRCEINEGQPINQPRERPGRTGLNGTTPPPPRNARRLSGWRGCRNSNGSVVLSQGKPSQQLRNEAKAFCERRTK</sequence>
<organism evidence="2 3">
    <name type="scientific">Aldrovandia affinis</name>
    <dbReference type="NCBI Taxonomy" id="143900"/>
    <lineage>
        <taxon>Eukaryota</taxon>
        <taxon>Metazoa</taxon>
        <taxon>Chordata</taxon>
        <taxon>Craniata</taxon>
        <taxon>Vertebrata</taxon>
        <taxon>Euteleostomi</taxon>
        <taxon>Actinopterygii</taxon>
        <taxon>Neopterygii</taxon>
        <taxon>Teleostei</taxon>
        <taxon>Notacanthiformes</taxon>
        <taxon>Halosauridae</taxon>
        <taxon>Aldrovandia</taxon>
    </lineage>
</organism>
<feature type="region of interest" description="Disordered" evidence="1">
    <location>
        <begin position="27"/>
        <end position="117"/>
    </location>
</feature>
<accession>A0AAD7WV27</accession>
<evidence type="ECO:0000256" key="1">
    <source>
        <dbReference type="SAM" id="MobiDB-lite"/>
    </source>
</evidence>
<name>A0AAD7WV27_9TELE</name>
<protein>
    <submittedName>
        <fullName evidence="2">Uncharacterized protein</fullName>
    </submittedName>
</protein>
<feature type="compositionally biased region" description="Polar residues" evidence="1">
    <location>
        <begin position="87"/>
        <end position="105"/>
    </location>
</feature>